<organism evidence="10">
    <name type="scientific">Culicoides sonorensis</name>
    <name type="common">Biting midge</name>
    <dbReference type="NCBI Taxonomy" id="179676"/>
    <lineage>
        <taxon>Eukaryota</taxon>
        <taxon>Metazoa</taxon>
        <taxon>Ecdysozoa</taxon>
        <taxon>Arthropoda</taxon>
        <taxon>Hexapoda</taxon>
        <taxon>Insecta</taxon>
        <taxon>Pterygota</taxon>
        <taxon>Neoptera</taxon>
        <taxon>Endopterygota</taxon>
        <taxon>Diptera</taxon>
        <taxon>Nematocera</taxon>
        <taxon>Chironomoidea</taxon>
        <taxon>Ceratopogonidae</taxon>
        <taxon>Ceratopogoninae</taxon>
        <taxon>Culicoides</taxon>
        <taxon>Monoculicoides</taxon>
    </lineage>
</organism>
<gene>
    <name evidence="10" type="primary">CSON001404</name>
</gene>
<dbReference type="EMBL" id="UFQS01001208">
    <property type="protein sequence ID" value="SSX09780.1"/>
    <property type="molecule type" value="Genomic_DNA"/>
</dbReference>
<dbReference type="SUPFAM" id="SSF57850">
    <property type="entry name" value="RING/U-box"/>
    <property type="match status" value="1"/>
</dbReference>
<dbReference type="InterPro" id="IPR048686">
    <property type="entry name" value="SHPRH_helical_1st"/>
</dbReference>
<dbReference type="VEuPathDB" id="VectorBase:CSON001404"/>
<dbReference type="PANTHER" id="PTHR45865:SF1">
    <property type="entry name" value="E3 UBIQUITIN-PROTEIN LIGASE SHPRH"/>
    <property type="match status" value="1"/>
</dbReference>
<dbReference type="Pfam" id="PF21325">
    <property type="entry name" value="SHPRH_helical-1st"/>
    <property type="match status" value="1"/>
</dbReference>
<dbReference type="Pfam" id="PF00271">
    <property type="entry name" value="Helicase_C"/>
    <property type="match status" value="1"/>
</dbReference>
<dbReference type="GO" id="GO:0005524">
    <property type="term" value="F:ATP binding"/>
    <property type="evidence" value="ECO:0007669"/>
    <property type="project" value="InterPro"/>
</dbReference>
<evidence type="ECO:0000313" key="10">
    <source>
        <dbReference type="EMBL" id="SSX29503.1"/>
    </source>
</evidence>
<dbReference type="Pfam" id="PF00176">
    <property type="entry name" value="SNF2-rel_dom"/>
    <property type="match status" value="1"/>
</dbReference>
<evidence type="ECO:0000256" key="3">
    <source>
        <dbReference type="ARBA" id="ARBA00022801"/>
    </source>
</evidence>
<protein>
    <submittedName>
        <fullName evidence="10">CSON001404 protein</fullName>
    </submittedName>
</protein>
<feature type="domain" description="Helicase C-terminal" evidence="8">
    <location>
        <begin position="1125"/>
        <end position="1295"/>
    </location>
</feature>
<dbReference type="PROSITE" id="PS50089">
    <property type="entry name" value="ZF_RING_2"/>
    <property type="match status" value="1"/>
</dbReference>
<dbReference type="SMART" id="SM00487">
    <property type="entry name" value="DEXDc"/>
    <property type="match status" value="1"/>
</dbReference>
<keyword evidence="2 5" id="KW-0863">Zinc-finger</keyword>
<keyword evidence="6" id="KW-0175">Coiled coil</keyword>
<dbReference type="SUPFAM" id="SSF57903">
    <property type="entry name" value="FYVE/PHD zinc finger"/>
    <property type="match status" value="1"/>
</dbReference>
<dbReference type="GO" id="GO:0061630">
    <property type="term" value="F:ubiquitin protein ligase activity"/>
    <property type="evidence" value="ECO:0007669"/>
    <property type="project" value="TreeGrafter"/>
</dbReference>
<dbReference type="GO" id="GO:0016787">
    <property type="term" value="F:hydrolase activity"/>
    <property type="evidence" value="ECO:0007669"/>
    <property type="project" value="UniProtKB-KW"/>
</dbReference>
<reference evidence="9" key="1">
    <citation type="submission" date="2018-04" db="EMBL/GenBank/DDBJ databases">
        <authorList>
            <person name="Go L.Y."/>
            <person name="Mitchell J.A."/>
        </authorList>
    </citation>
    <scope>NUCLEOTIDE SEQUENCE</scope>
    <source>
        <tissue evidence="9">Whole organism</tissue>
    </source>
</reference>
<evidence type="ECO:0000256" key="6">
    <source>
        <dbReference type="SAM" id="Coils"/>
    </source>
</evidence>
<reference evidence="10" key="2">
    <citation type="submission" date="2018-07" db="EMBL/GenBank/DDBJ databases">
        <authorList>
            <person name="Quirk P.G."/>
            <person name="Krulwich T.A."/>
        </authorList>
    </citation>
    <scope>NUCLEOTIDE SEQUENCE</scope>
</reference>
<keyword evidence="4" id="KW-0862">Zinc</keyword>
<name>A0A336MKX4_CULSO</name>
<dbReference type="CDD" id="cd18070">
    <property type="entry name" value="DEXQc_SHPRH"/>
    <property type="match status" value="1"/>
</dbReference>
<dbReference type="OMA" id="KAVFFCA"/>
<dbReference type="GO" id="GO:0005634">
    <property type="term" value="C:nucleus"/>
    <property type="evidence" value="ECO:0007669"/>
    <property type="project" value="TreeGrafter"/>
</dbReference>
<dbReference type="InterPro" id="IPR049730">
    <property type="entry name" value="SNF2/RAD54-like_C"/>
</dbReference>
<dbReference type="Gene3D" id="3.40.50.10810">
    <property type="entry name" value="Tandem AAA-ATPase domain"/>
    <property type="match status" value="2"/>
</dbReference>
<evidence type="ECO:0000256" key="1">
    <source>
        <dbReference type="ARBA" id="ARBA00022723"/>
    </source>
</evidence>
<dbReference type="CDD" id="cd18793">
    <property type="entry name" value="SF2_C_SNF"/>
    <property type="match status" value="1"/>
</dbReference>
<dbReference type="InterPro" id="IPR038718">
    <property type="entry name" value="SNF2-like_sf"/>
</dbReference>
<evidence type="ECO:0000256" key="5">
    <source>
        <dbReference type="PROSITE-ProRule" id="PRU00175"/>
    </source>
</evidence>
<dbReference type="SMART" id="SM00184">
    <property type="entry name" value="RING"/>
    <property type="match status" value="1"/>
</dbReference>
<evidence type="ECO:0000256" key="2">
    <source>
        <dbReference type="ARBA" id="ARBA00022771"/>
    </source>
</evidence>
<feature type="domain" description="RING-type" evidence="7">
    <location>
        <begin position="1053"/>
        <end position="1095"/>
    </location>
</feature>
<dbReference type="GO" id="GO:0006974">
    <property type="term" value="P:DNA damage response"/>
    <property type="evidence" value="ECO:0007669"/>
    <property type="project" value="TreeGrafter"/>
</dbReference>
<evidence type="ECO:0000313" key="9">
    <source>
        <dbReference type="EMBL" id="SSX09780.1"/>
    </source>
</evidence>
<evidence type="ECO:0000259" key="7">
    <source>
        <dbReference type="PROSITE" id="PS50089"/>
    </source>
</evidence>
<dbReference type="InterPro" id="IPR001650">
    <property type="entry name" value="Helicase_C-like"/>
</dbReference>
<evidence type="ECO:0000256" key="4">
    <source>
        <dbReference type="ARBA" id="ARBA00022833"/>
    </source>
</evidence>
<dbReference type="InterPro" id="IPR011011">
    <property type="entry name" value="Znf_FYVE_PHD"/>
</dbReference>
<dbReference type="PANTHER" id="PTHR45865">
    <property type="entry name" value="E3 UBIQUITIN-PROTEIN LIGASE SHPRH FAMILY MEMBER"/>
    <property type="match status" value="1"/>
</dbReference>
<dbReference type="PROSITE" id="PS51194">
    <property type="entry name" value="HELICASE_CTER"/>
    <property type="match status" value="1"/>
</dbReference>
<dbReference type="InterPro" id="IPR000330">
    <property type="entry name" value="SNF2_N"/>
</dbReference>
<accession>A0A336MKX4</accession>
<dbReference type="Pfam" id="PF00097">
    <property type="entry name" value="zf-C3HC4"/>
    <property type="match status" value="1"/>
</dbReference>
<dbReference type="InterPro" id="IPR018957">
    <property type="entry name" value="Znf_C3HC4_RING-type"/>
</dbReference>
<dbReference type="EMBL" id="UFQT01001208">
    <property type="protein sequence ID" value="SSX29503.1"/>
    <property type="molecule type" value="Genomic_DNA"/>
</dbReference>
<dbReference type="SMART" id="SM00490">
    <property type="entry name" value="HELICc"/>
    <property type="match status" value="1"/>
</dbReference>
<dbReference type="InterPro" id="IPR027417">
    <property type="entry name" value="P-loop_NTPase"/>
</dbReference>
<dbReference type="InterPro" id="IPR017907">
    <property type="entry name" value="Znf_RING_CS"/>
</dbReference>
<dbReference type="InterPro" id="IPR014001">
    <property type="entry name" value="Helicase_ATP-bd"/>
</dbReference>
<dbReference type="Gene3D" id="3.30.40.10">
    <property type="entry name" value="Zinc/RING finger domain, C3HC4 (zinc finger)"/>
    <property type="match status" value="1"/>
</dbReference>
<dbReference type="SUPFAM" id="SSF52540">
    <property type="entry name" value="P-loop containing nucleoside triphosphate hydrolases"/>
    <property type="match status" value="2"/>
</dbReference>
<dbReference type="InterPro" id="IPR001841">
    <property type="entry name" value="Znf_RING"/>
</dbReference>
<dbReference type="InterPro" id="IPR013083">
    <property type="entry name" value="Znf_RING/FYVE/PHD"/>
</dbReference>
<proteinExistence type="predicted"/>
<keyword evidence="3" id="KW-0378">Hydrolase</keyword>
<dbReference type="PROSITE" id="PS00518">
    <property type="entry name" value="ZF_RING_1"/>
    <property type="match status" value="1"/>
</dbReference>
<sequence length="1295" mass="151982">MSENTMENPSSLYCLLDLGIKIEKEDRDFYDFVFTYQRNYFRSETFEKRAQSKKVISDISKLEEFSLQVRSDVCDPEIEYLSLFLNPNPSFQIYSSNQKQRIISLAFETLTYNQELYDELNINDYNEENWVTDDRNEVQLLYYRLKQAHAEKTIFADDLTYLQHDKLRPILRPYQLKAVKWMIDRETIPSTVDIPLIELKSEKLPHMIFYMDRFTSCIYDAHPGMRKIPAGGLLCDEMGLGKTVEMLSLILHRARLEGFHPNGTPVDKDYGKTLSVSANNAKTIKLHCICLEKNRKMATILCNSCKTRQHLTCVLKAAEFKETFDEYQCPDCWKKSGQIIESKATLIVSPLSIKRQWYTEIKRHIKDPNFRVFSYEGVKKTGWISPKELATYDVVLTDYNVLTTEIYFTKVNEYSIRRPSLCAKPVSPLPMIKWYRTCLDEAQMVEVPTNQCARMVNSLPAINRWAVTGTPIERDISTLYGLVYFLGYDPFTSSNVWKHYVELYLSGNFVPLIRILQKVMWRTCKIDVLDEIGIPPQSEVVHYVQMSDLQVFFYRSEHAKFKQIFNEKAVKVLKYMTSSRISAQTMKILMEPLRKLRQDCTVPSVFSKTRDDQMAQKKLLSPVELHEHMIKNTEVEMKTCLRTISSSLNGIAACQIMQKNFPSAITSYQNVLKLASEYHDKKIHVDTLLQIHAVHNMLDISKYLSDENFDKEQYLKKLAELEWKYIETYKNKVKEVEDRLKSVKNVMKELDVKELSNKGNAWWRQVLYESLEQKLDDVLVQKIKLDLKDFGMDFTPQNVRGTDLYLTTWVDKVSMARNKVLKSFKDLEYFHGNLKPKSQLSEDELFKIDYLVQSAYQCHLFVPELDSDDSDSEESRAKAQPKRTCQLCRTKTSLMEYECLIFNRYQWNENELRGSWNPCEQEYVFRTILSYSKRSNFDQDVISIGETEMKLIDSFKNEFKELSQYWVEINYTVSAYDELNMCKSRLEAVDMDDCNEINYDQRKNNMRIPHHMVVEIQHEMETEKSNAELNFVRVKGRLKYLEHLKVQNQLENCPICKQIPEEKYVVLQCGHSLCFICVTQMAKFQRNRLSCALCRHTQQFRDVFYVTLTPNESQVTGNFSAKIVRIIKEIFRIKREDPDVKIVIFSHWDHILHFIADALRQNEITFTMHAYNHRYIDQIQEFKTNSHTCLLLPLAAGSKGLNLTEATHVFLVEPILNPSEELQAIGRVHRIGQTRPTFVHRFIMKNTIEETIFKTVSNDKSGVWRSKEITIEDLQKLFELESDHQIEIPEPMEVE</sequence>
<dbReference type="GO" id="GO:0008270">
    <property type="term" value="F:zinc ion binding"/>
    <property type="evidence" value="ECO:0007669"/>
    <property type="project" value="UniProtKB-KW"/>
</dbReference>
<keyword evidence="1" id="KW-0479">Metal-binding</keyword>
<dbReference type="InterPro" id="IPR052583">
    <property type="entry name" value="ATP-helicase/E3_Ub-Ligase"/>
</dbReference>
<evidence type="ECO:0000259" key="8">
    <source>
        <dbReference type="PROSITE" id="PS51194"/>
    </source>
</evidence>
<feature type="coiled-coil region" evidence="6">
    <location>
        <begin position="726"/>
        <end position="753"/>
    </location>
</feature>
<dbReference type="Gene3D" id="3.40.50.300">
    <property type="entry name" value="P-loop containing nucleotide triphosphate hydrolases"/>
    <property type="match status" value="1"/>
</dbReference>
<dbReference type="GO" id="GO:0000209">
    <property type="term" value="P:protein polyubiquitination"/>
    <property type="evidence" value="ECO:0007669"/>
    <property type="project" value="TreeGrafter"/>
</dbReference>